<sequence length="53" mass="5985">MDRYVSVGEAAQIKGVSIDTLRIWDDQGILVAERTKGGHRRYKLSDLIDLLVI</sequence>
<dbReference type="InterPro" id="IPR009061">
    <property type="entry name" value="DNA-bd_dom_put_sf"/>
</dbReference>
<evidence type="ECO:0000313" key="7">
    <source>
        <dbReference type="Proteomes" id="UP000667802"/>
    </source>
</evidence>
<comment type="caution">
    <text evidence="6">The sequence shown here is derived from an EMBL/GenBank/DDBJ whole genome shotgun (WGS) entry which is preliminary data.</text>
</comment>
<keyword evidence="1" id="KW-0678">Repressor</keyword>
<keyword evidence="4" id="KW-0804">Transcription</keyword>
<evidence type="ECO:0000259" key="5">
    <source>
        <dbReference type="PROSITE" id="PS50937"/>
    </source>
</evidence>
<evidence type="ECO:0000256" key="1">
    <source>
        <dbReference type="ARBA" id="ARBA00022491"/>
    </source>
</evidence>
<reference evidence="7" key="1">
    <citation type="journal article" date="2021" name="Science">
        <title>Hunting the eagle killer: A cyanobacterial neurotoxin causes vacuolar myelinopathy.</title>
        <authorList>
            <person name="Breinlinger S."/>
            <person name="Phillips T.J."/>
            <person name="Haram B.N."/>
            <person name="Mares J."/>
            <person name="Martinez Yerena J.A."/>
            <person name="Hrouzek P."/>
            <person name="Sobotka R."/>
            <person name="Henderson W.M."/>
            <person name="Schmieder P."/>
            <person name="Williams S.M."/>
            <person name="Lauderdale J.D."/>
            <person name="Wilde H.D."/>
            <person name="Gerrin W."/>
            <person name="Kust A."/>
            <person name="Washington J.W."/>
            <person name="Wagner C."/>
            <person name="Geier B."/>
            <person name="Liebeke M."/>
            <person name="Enke H."/>
            <person name="Niedermeyer T.H.J."/>
            <person name="Wilde S.B."/>
        </authorList>
    </citation>
    <scope>NUCLEOTIDE SEQUENCE [LARGE SCALE GENOMIC DNA]</scope>
    <source>
        <strain evidence="7">Thurmond2011</strain>
    </source>
</reference>
<keyword evidence="3" id="KW-0238">DNA-binding</keyword>
<dbReference type="CDD" id="cd04762">
    <property type="entry name" value="HTH_MerR-trunc"/>
    <property type="match status" value="1"/>
</dbReference>
<dbReference type="Gene3D" id="1.10.1660.10">
    <property type="match status" value="1"/>
</dbReference>
<evidence type="ECO:0000256" key="2">
    <source>
        <dbReference type="ARBA" id="ARBA00023015"/>
    </source>
</evidence>
<dbReference type="InterPro" id="IPR047057">
    <property type="entry name" value="MerR_fam"/>
</dbReference>
<dbReference type="PANTHER" id="PTHR30204:SF69">
    <property type="entry name" value="MERR-FAMILY TRANSCRIPTIONAL REGULATOR"/>
    <property type="match status" value="1"/>
</dbReference>
<dbReference type="RefSeq" id="WP_208342547.1">
    <property type="nucleotide sequence ID" value="NZ_CAWQFN010000161.1"/>
</dbReference>
<evidence type="ECO:0000313" key="6">
    <source>
        <dbReference type="EMBL" id="MDR9899168.1"/>
    </source>
</evidence>
<dbReference type="EMBL" id="JAALHA020000022">
    <property type="protein sequence ID" value="MDR9899168.1"/>
    <property type="molecule type" value="Genomic_DNA"/>
</dbReference>
<dbReference type="PANTHER" id="PTHR30204">
    <property type="entry name" value="REDOX-CYCLING DRUG-SENSING TRANSCRIPTIONAL ACTIVATOR SOXR"/>
    <property type="match status" value="1"/>
</dbReference>
<name>A0AAP5ICS5_9CYAN</name>
<dbReference type="SUPFAM" id="SSF46955">
    <property type="entry name" value="Putative DNA-binding domain"/>
    <property type="match status" value="1"/>
</dbReference>
<keyword evidence="7" id="KW-1185">Reference proteome</keyword>
<dbReference type="Proteomes" id="UP000667802">
    <property type="component" value="Unassembled WGS sequence"/>
</dbReference>
<dbReference type="InterPro" id="IPR000551">
    <property type="entry name" value="MerR-type_HTH_dom"/>
</dbReference>
<dbReference type="GO" id="GO:0003677">
    <property type="term" value="F:DNA binding"/>
    <property type="evidence" value="ECO:0007669"/>
    <property type="project" value="UniProtKB-KW"/>
</dbReference>
<keyword evidence="2" id="KW-0805">Transcription regulation</keyword>
<dbReference type="AlphaFoldDB" id="A0AAP5ICS5"/>
<gene>
    <name evidence="6" type="ORF">G7B40_032090</name>
</gene>
<proteinExistence type="predicted"/>
<dbReference type="PROSITE" id="PS50937">
    <property type="entry name" value="HTH_MERR_2"/>
    <property type="match status" value="1"/>
</dbReference>
<protein>
    <submittedName>
        <fullName evidence="6">Helix-turn-helix domain-containing protein</fullName>
    </submittedName>
</protein>
<organism evidence="6 7">
    <name type="scientific">Aetokthonos hydrillicola Thurmond2011</name>
    <dbReference type="NCBI Taxonomy" id="2712845"/>
    <lineage>
        <taxon>Bacteria</taxon>
        <taxon>Bacillati</taxon>
        <taxon>Cyanobacteriota</taxon>
        <taxon>Cyanophyceae</taxon>
        <taxon>Nostocales</taxon>
        <taxon>Hapalosiphonaceae</taxon>
        <taxon>Aetokthonos</taxon>
    </lineage>
</organism>
<evidence type="ECO:0000256" key="3">
    <source>
        <dbReference type="ARBA" id="ARBA00023125"/>
    </source>
</evidence>
<dbReference type="Pfam" id="PF00376">
    <property type="entry name" value="MerR"/>
    <property type="match status" value="1"/>
</dbReference>
<feature type="domain" description="HTH merR-type" evidence="5">
    <location>
        <begin position="4"/>
        <end position="53"/>
    </location>
</feature>
<accession>A0AAP5ICS5</accession>
<dbReference type="GO" id="GO:0003700">
    <property type="term" value="F:DNA-binding transcription factor activity"/>
    <property type="evidence" value="ECO:0007669"/>
    <property type="project" value="InterPro"/>
</dbReference>
<evidence type="ECO:0000256" key="4">
    <source>
        <dbReference type="ARBA" id="ARBA00023163"/>
    </source>
</evidence>